<feature type="compositionally biased region" description="Low complexity" evidence="10">
    <location>
        <begin position="217"/>
        <end position="232"/>
    </location>
</feature>
<dbReference type="Pfam" id="PF01485">
    <property type="entry name" value="IBR"/>
    <property type="match status" value="1"/>
</dbReference>
<dbReference type="Pfam" id="PF22191">
    <property type="entry name" value="IBR_1"/>
    <property type="match status" value="1"/>
</dbReference>
<reference evidence="13" key="1">
    <citation type="journal article" date="2020" name="Stud. Mycol.">
        <title>101 Dothideomycetes genomes: a test case for predicting lifestyles and emergence of pathogens.</title>
        <authorList>
            <person name="Haridas S."/>
            <person name="Albert R."/>
            <person name="Binder M."/>
            <person name="Bloem J."/>
            <person name="Labutti K."/>
            <person name="Salamov A."/>
            <person name="Andreopoulos B."/>
            <person name="Baker S."/>
            <person name="Barry K."/>
            <person name="Bills G."/>
            <person name="Bluhm B."/>
            <person name="Cannon C."/>
            <person name="Castanera R."/>
            <person name="Culley D."/>
            <person name="Daum C."/>
            <person name="Ezra D."/>
            <person name="Gonzalez J."/>
            <person name="Henrissat B."/>
            <person name="Kuo A."/>
            <person name="Liang C."/>
            <person name="Lipzen A."/>
            <person name="Lutzoni F."/>
            <person name="Magnuson J."/>
            <person name="Mondo S."/>
            <person name="Nolan M."/>
            <person name="Ohm R."/>
            <person name="Pangilinan J."/>
            <person name="Park H.-J."/>
            <person name="Ramirez L."/>
            <person name="Alfaro M."/>
            <person name="Sun H."/>
            <person name="Tritt A."/>
            <person name="Yoshinaga Y."/>
            <person name="Zwiers L.-H."/>
            <person name="Turgeon B."/>
            <person name="Goodwin S."/>
            <person name="Spatafora J."/>
            <person name="Crous P."/>
            <person name="Grigoriev I."/>
        </authorList>
    </citation>
    <scope>NUCLEOTIDE SEQUENCE</scope>
    <source>
        <strain evidence="13">CBS 675.92</strain>
    </source>
</reference>
<accession>A0A6A5U8S4</accession>
<dbReference type="InterPro" id="IPR002867">
    <property type="entry name" value="IBR_dom"/>
</dbReference>
<dbReference type="AlphaFoldDB" id="A0A6A5U8S4"/>
<dbReference type="OrthoDB" id="9977870at2759"/>
<dbReference type="SUPFAM" id="SSF57850">
    <property type="entry name" value="RING/U-box"/>
    <property type="match status" value="2"/>
</dbReference>
<evidence type="ECO:0000313" key="14">
    <source>
        <dbReference type="Proteomes" id="UP000800035"/>
    </source>
</evidence>
<comment type="catalytic activity">
    <reaction evidence="1">
        <text>[E2 ubiquitin-conjugating enzyme]-S-ubiquitinyl-L-cysteine + [acceptor protein]-L-lysine = [E2 ubiquitin-conjugating enzyme]-L-cysteine + [acceptor protein]-N(6)-ubiquitinyl-L-lysine.</text>
        <dbReference type="EC" id="2.3.2.31"/>
    </reaction>
</comment>
<dbReference type="Proteomes" id="UP000800035">
    <property type="component" value="Unassembled WGS sequence"/>
</dbReference>
<dbReference type="CDD" id="cd22584">
    <property type="entry name" value="Rcat_RBR_unk"/>
    <property type="match status" value="1"/>
</dbReference>
<feature type="domain" description="RING-type" evidence="12">
    <location>
        <begin position="1"/>
        <end position="199"/>
    </location>
</feature>
<evidence type="ECO:0000256" key="4">
    <source>
        <dbReference type="ARBA" id="ARBA00022723"/>
    </source>
</evidence>
<gene>
    <name evidence="13" type="ORF">CC80DRAFT_324070</name>
</gene>
<dbReference type="GO" id="GO:0008270">
    <property type="term" value="F:zinc ion binding"/>
    <property type="evidence" value="ECO:0007669"/>
    <property type="project" value="UniProtKB-KW"/>
</dbReference>
<evidence type="ECO:0000256" key="8">
    <source>
        <dbReference type="ARBA" id="ARBA00022833"/>
    </source>
</evidence>
<keyword evidence="4" id="KW-0479">Metal-binding</keyword>
<keyword evidence="14" id="KW-1185">Reference proteome</keyword>
<sequence length="305" mass="34736">MCSGCLEPHPGFDTLELPCKRPEELTNHAYCRDCLAGHFDSSITDPSSFPPRCCTRIIPLFNCLPFLPNELVERFVERREELDTPDRTYCSNPECSKWVKPQNIAAGIATCSVCSSTTCTTCKGKQHDGLCPEDQAVKELMGVAESKRWKTCPECRNMVELELGCNHITCRCRHEFCYICTAKWRTCECPIWDERNIMDDPPRGAAPAPAPAPAPAQPAAGPPAEAAPAPGRNHQRNQRRRERQRERRANGHTHDFHRYYRSNGWNTACDFCDREDRWVNVCEDPGCRTSACWYCTRHRAWCPQV</sequence>
<dbReference type="Gene3D" id="1.20.120.1750">
    <property type="match status" value="1"/>
</dbReference>
<dbReference type="InterPro" id="IPR044066">
    <property type="entry name" value="TRIAD_supradom"/>
</dbReference>
<dbReference type="GO" id="GO:0061630">
    <property type="term" value="F:ubiquitin protein ligase activity"/>
    <property type="evidence" value="ECO:0007669"/>
    <property type="project" value="UniProtKB-EC"/>
</dbReference>
<evidence type="ECO:0000256" key="3">
    <source>
        <dbReference type="ARBA" id="ARBA00022679"/>
    </source>
</evidence>
<evidence type="ECO:0000259" key="12">
    <source>
        <dbReference type="PROSITE" id="PS51873"/>
    </source>
</evidence>
<feature type="compositionally biased region" description="Basic residues" evidence="10">
    <location>
        <begin position="233"/>
        <end position="242"/>
    </location>
</feature>
<evidence type="ECO:0000256" key="5">
    <source>
        <dbReference type="ARBA" id="ARBA00022737"/>
    </source>
</evidence>
<evidence type="ECO:0000313" key="13">
    <source>
        <dbReference type="EMBL" id="KAF1959256.1"/>
    </source>
</evidence>
<keyword evidence="8" id="KW-0862">Zinc</keyword>
<feature type="region of interest" description="Disordered" evidence="10">
    <location>
        <begin position="200"/>
        <end position="250"/>
    </location>
</feature>
<dbReference type="InterPro" id="IPR031127">
    <property type="entry name" value="E3_UB_ligase_RBR"/>
</dbReference>
<dbReference type="SMART" id="SM00647">
    <property type="entry name" value="IBR"/>
    <property type="match status" value="2"/>
</dbReference>
<organism evidence="13 14">
    <name type="scientific">Byssothecium circinans</name>
    <dbReference type="NCBI Taxonomy" id="147558"/>
    <lineage>
        <taxon>Eukaryota</taxon>
        <taxon>Fungi</taxon>
        <taxon>Dikarya</taxon>
        <taxon>Ascomycota</taxon>
        <taxon>Pezizomycotina</taxon>
        <taxon>Dothideomycetes</taxon>
        <taxon>Pleosporomycetidae</taxon>
        <taxon>Pleosporales</taxon>
        <taxon>Massarineae</taxon>
        <taxon>Massarinaceae</taxon>
        <taxon>Byssothecium</taxon>
    </lineage>
</organism>
<dbReference type="GO" id="GO:0016567">
    <property type="term" value="P:protein ubiquitination"/>
    <property type="evidence" value="ECO:0007669"/>
    <property type="project" value="InterPro"/>
</dbReference>
<dbReference type="PANTHER" id="PTHR11685">
    <property type="entry name" value="RBR FAMILY RING FINGER AND IBR DOMAIN-CONTAINING"/>
    <property type="match status" value="1"/>
</dbReference>
<name>A0A6A5U8S4_9PLEO</name>
<evidence type="ECO:0000256" key="6">
    <source>
        <dbReference type="ARBA" id="ARBA00022771"/>
    </source>
</evidence>
<evidence type="ECO:0000256" key="2">
    <source>
        <dbReference type="ARBA" id="ARBA00012251"/>
    </source>
</evidence>
<evidence type="ECO:0000256" key="1">
    <source>
        <dbReference type="ARBA" id="ARBA00001798"/>
    </source>
</evidence>
<keyword evidence="7" id="KW-0833">Ubl conjugation pathway</keyword>
<dbReference type="PROSITE" id="PS50089">
    <property type="entry name" value="ZF_RING_2"/>
    <property type="match status" value="1"/>
</dbReference>
<dbReference type="EC" id="2.3.2.31" evidence="2"/>
<evidence type="ECO:0000259" key="11">
    <source>
        <dbReference type="PROSITE" id="PS50089"/>
    </source>
</evidence>
<dbReference type="CDD" id="cd20335">
    <property type="entry name" value="BRcat_RBR"/>
    <property type="match status" value="1"/>
</dbReference>
<dbReference type="EMBL" id="ML976985">
    <property type="protein sequence ID" value="KAF1959256.1"/>
    <property type="molecule type" value="Genomic_DNA"/>
</dbReference>
<dbReference type="InterPro" id="IPR001841">
    <property type="entry name" value="Znf_RING"/>
</dbReference>
<keyword evidence="3" id="KW-0808">Transferase</keyword>
<feature type="domain" description="RING-type" evidence="11">
    <location>
        <begin position="152"/>
        <end position="191"/>
    </location>
</feature>
<keyword evidence="6 9" id="KW-0863">Zinc-finger</keyword>
<protein>
    <recommendedName>
        <fullName evidence="2">RBR-type E3 ubiquitin transferase</fullName>
        <ecNumber evidence="2">2.3.2.31</ecNumber>
    </recommendedName>
</protein>
<evidence type="ECO:0000256" key="10">
    <source>
        <dbReference type="SAM" id="MobiDB-lite"/>
    </source>
</evidence>
<evidence type="ECO:0000256" key="9">
    <source>
        <dbReference type="PROSITE-ProRule" id="PRU00175"/>
    </source>
</evidence>
<dbReference type="PROSITE" id="PS51873">
    <property type="entry name" value="TRIAD"/>
    <property type="match status" value="1"/>
</dbReference>
<evidence type="ECO:0000256" key="7">
    <source>
        <dbReference type="ARBA" id="ARBA00022786"/>
    </source>
</evidence>
<keyword evidence="5" id="KW-0677">Repeat</keyword>
<proteinExistence type="predicted"/>